<evidence type="ECO:0000313" key="1">
    <source>
        <dbReference type="EMBL" id="KAI7795322.1"/>
    </source>
</evidence>
<organism evidence="1 2">
    <name type="scientific">Triplophysa rosa</name>
    <name type="common">Cave loach</name>
    <dbReference type="NCBI Taxonomy" id="992332"/>
    <lineage>
        <taxon>Eukaryota</taxon>
        <taxon>Metazoa</taxon>
        <taxon>Chordata</taxon>
        <taxon>Craniata</taxon>
        <taxon>Vertebrata</taxon>
        <taxon>Euteleostomi</taxon>
        <taxon>Actinopterygii</taxon>
        <taxon>Neopterygii</taxon>
        <taxon>Teleostei</taxon>
        <taxon>Ostariophysi</taxon>
        <taxon>Cypriniformes</taxon>
        <taxon>Nemacheilidae</taxon>
        <taxon>Triplophysa</taxon>
    </lineage>
</organism>
<reference evidence="1" key="1">
    <citation type="submission" date="2021-02" db="EMBL/GenBank/DDBJ databases">
        <title>Comparative genomics reveals that relaxation of natural selection precedes convergent phenotypic evolution of cavefish.</title>
        <authorList>
            <person name="Peng Z."/>
        </authorList>
    </citation>
    <scope>NUCLEOTIDE SEQUENCE</scope>
    <source>
        <tissue evidence="1">Muscle</tissue>
    </source>
</reference>
<proteinExistence type="predicted"/>
<evidence type="ECO:0000313" key="2">
    <source>
        <dbReference type="Proteomes" id="UP001059041"/>
    </source>
</evidence>
<protein>
    <submittedName>
        <fullName evidence="1">Uncharacterized protein</fullName>
    </submittedName>
</protein>
<keyword evidence="2" id="KW-1185">Reference proteome</keyword>
<comment type="caution">
    <text evidence="1">The sequence shown here is derived from an EMBL/GenBank/DDBJ whole genome shotgun (WGS) entry which is preliminary data.</text>
</comment>
<name>A0A9W7TFV7_TRIRA</name>
<dbReference type="Proteomes" id="UP001059041">
    <property type="component" value="Linkage Group LG20"/>
</dbReference>
<dbReference type="EMBL" id="JAFHDT010000020">
    <property type="protein sequence ID" value="KAI7795322.1"/>
    <property type="molecule type" value="Genomic_DNA"/>
</dbReference>
<sequence length="264" mass="29899">MLFCVIISPQNIKKVRLDPVPDSVDGLKLELKSRLQLKDPFDLQHEDEDFHDFCNLTCVADLPKDKATLKGKDRENLDKEREQIAVEMTKRTPDIIFVDAAMSSTYSLRRQEVNGEEPPVSQMKVRWPALLTERHSCLLQLTLTSLSTARCSPSFPNSNSPELTREHVQFPVLCEEPAHSPELREVLTHFPESCVVPVLVPELIFMSVLIQKLSHVPAVALKCCPEIPTVAILALAEACIWVTRTSLNFPNFPKNLRRSHGDRQ</sequence>
<dbReference type="PANTHER" id="PTHR31025">
    <property type="entry name" value="SI:CH211-196P9.1-RELATED"/>
    <property type="match status" value="1"/>
</dbReference>
<dbReference type="PANTHER" id="PTHR31025:SF19">
    <property type="entry name" value="SI:CH73-42K18.1-RELATED"/>
    <property type="match status" value="1"/>
</dbReference>
<gene>
    <name evidence="1" type="ORF">IRJ41_014499</name>
</gene>
<accession>A0A9W7TFV7</accession>
<dbReference type="AlphaFoldDB" id="A0A9W7TFV7"/>